<sequence>MSALCLLVRGFPFAVIKCERRRPERRYFITLGPSRRGILSGIWRRFCVMDRRNGEAWQQSRKDINLYNIKDYATCFLQPVYVDDKSMELHIGWTLRMTHT</sequence>
<dbReference type="EMBL" id="BPLR01009270">
    <property type="protein sequence ID" value="GIY30729.1"/>
    <property type="molecule type" value="Genomic_DNA"/>
</dbReference>
<gene>
    <name evidence="1" type="ORF">CEXT_573571</name>
</gene>
<reference evidence="1 2" key="1">
    <citation type="submission" date="2021-06" db="EMBL/GenBank/DDBJ databases">
        <title>Caerostris extrusa draft genome.</title>
        <authorList>
            <person name="Kono N."/>
            <person name="Arakawa K."/>
        </authorList>
    </citation>
    <scope>NUCLEOTIDE SEQUENCE [LARGE SCALE GENOMIC DNA]</scope>
</reference>
<accession>A0AAV4SCR1</accession>
<evidence type="ECO:0000313" key="1">
    <source>
        <dbReference type="EMBL" id="GIY30729.1"/>
    </source>
</evidence>
<proteinExistence type="predicted"/>
<protein>
    <submittedName>
        <fullName evidence="1">Uncharacterized protein</fullName>
    </submittedName>
</protein>
<organism evidence="1 2">
    <name type="scientific">Caerostris extrusa</name>
    <name type="common">Bark spider</name>
    <name type="synonym">Caerostris bankana</name>
    <dbReference type="NCBI Taxonomy" id="172846"/>
    <lineage>
        <taxon>Eukaryota</taxon>
        <taxon>Metazoa</taxon>
        <taxon>Ecdysozoa</taxon>
        <taxon>Arthropoda</taxon>
        <taxon>Chelicerata</taxon>
        <taxon>Arachnida</taxon>
        <taxon>Araneae</taxon>
        <taxon>Araneomorphae</taxon>
        <taxon>Entelegynae</taxon>
        <taxon>Araneoidea</taxon>
        <taxon>Araneidae</taxon>
        <taxon>Caerostris</taxon>
    </lineage>
</organism>
<comment type="caution">
    <text evidence="1">The sequence shown here is derived from an EMBL/GenBank/DDBJ whole genome shotgun (WGS) entry which is preliminary data.</text>
</comment>
<evidence type="ECO:0000313" key="2">
    <source>
        <dbReference type="Proteomes" id="UP001054945"/>
    </source>
</evidence>
<dbReference type="AlphaFoldDB" id="A0AAV4SCR1"/>
<keyword evidence="2" id="KW-1185">Reference proteome</keyword>
<dbReference type="Proteomes" id="UP001054945">
    <property type="component" value="Unassembled WGS sequence"/>
</dbReference>
<name>A0AAV4SCR1_CAEEX</name>